<dbReference type="EMBL" id="JAFCIX010000041">
    <property type="protein sequence ID" value="KAH6600291.1"/>
    <property type="molecule type" value="Genomic_DNA"/>
</dbReference>
<keyword evidence="2" id="KW-1185">Reference proteome</keyword>
<evidence type="ECO:0000313" key="2">
    <source>
        <dbReference type="Proteomes" id="UP001648503"/>
    </source>
</evidence>
<proteinExistence type="predicted"/>
<accession>A0ABQ8FLG3</accession>
<evidence type="ECO:0000313" key="1">
    <source>
        <dbReference type="EMBL" id="KAH6600291.1"/>
    </source>
</evidence>
<organism evidence="1 2">
    <name type="scientific">Batrachochytrium salamandrivorans</name>
    <dbReference type="NCBI Taxonomy" id="1357716"/>
    <lineage>
        <taxon>Eukaryota</taxon>
        <taxon>Fungi</taxon>
        <taxon>Fungi incertae sedis</taxon>
        <taxon>Chytridiomycota</taxon>
        <taxon>Chytridiomycota incertae sedis</taxon>
        <taxon>Chytridiomycetes</taxon>
        <taxon>Rhizophydiales</taxon>
        <taxon>Rhizophydiales incertae sedis</taxon>
        <taxon>Batrachochytrium</taxon>
    </lineage>
</organism>
<name>A0ABQ8FLG3_9FUNG</name>
<gene>
    <name evidence="1" type="ORF">BASA50_002414</name>
</gene>
<protein>
    <submittedName>
        <fullName evidence="1">Uncharacterized protein</fullName>
    </submittedName>
</protein>
<comment type="caution">
    <text evidence="1">The sequence shown here is derived from an EMBL/GenBank/DDBJ whole genome shotgun (WGS) entry which is preliminary data.</text>
</comment>
<reference evidence="1 2" key="1">
    <citation type="submission" date="2021-02" db="EMBL/GenBank/DDBJ databases">
        <title>Variation within the Batrachochytrium salamandrivorans European outbreak.</title>
        <authorList>
            <person name="Kelly M."/>
            <person name="Pasmans F."/>
            <person name="Shea T.P."/>
            <person name="Munoz J.F."/>
            <person name="Carranza S."/>
            <person name="Cuomo C.A."/>
            <person name="Martel A."/>
        </authorList>
    </citation>
    <scope>NUCLEOTIDE SEQUENCE [LARGE SCALE GENOMIC DNA]</scope>
    <source>
        <strain evidence="1 2">AMFP18/2</strain>
    </source>
</reference>
<dbReference type="Proteomes" id="UP001648503">
    <property type="component" value="Unassembled WGS sequence"/>
</dbReference>
<sequence>MADTYHRKVPTSGGRAVYPASCATPLGAKGVRTTSTIKSVSNRARGLGPTEAVGASTIVVASTTKRPNNQYENAIGIENQRWVDRVAKELKGQRQWSEKWKCLNDPKLYQGERAGSVYPQKIKPTKWSAFSVINPPGRYPVEDPLLQNGSLHTPYFKITGDRNRYLSSSRTEAAAHSGAYRHQQQRHQHLLHQHHQACAYQTAPFATDTPVDLNAVSLLQKHQPASLRMFNSSLVGACAGTRAQFAQDPQKVYAFPPTSSMEYGWIHGSQSRIKD</sequence>